<organism evidence="1 2">
    <name type="scientific">Pisolithus tinctorius Marx 270</name>
    <dbReference type="NCBI Taxonomy" id="870435"/>
    <lineage>
        <taxon>Eukaryota</taxon>
        <taxon>Fungi</taxon>
        <taxon>Dikarya</taxon>
        <taxon>Basidiomycota</taxon>
        <taxon>Agaricomycotina</taxon>
        <taxon>Agaricomycetes</taxon>
        <taxon>Agaricomycetidae</taxon>
        <taxon>Boletales</taxon>
        <taxon>Sclerodermatineae</taxon>
        <taxon>Pisolithaceae</taxon>
        <taxon>Pisolithus</taxon>
    </lineage>
</organism>
<proteinExistence type="predicted"/>
<gene>
    <name evidence="1" type="ORF">M404DRAFT_31900</name>
</gene>
<dbReference type="AlphaFoldDB" id="A0A0C3N9T7"/>
<name>A0A0C3N9T7_PISTI</name>
<evidence type="ECO:0000313" key="2">
    <source>
        <dbReference type="Proteomes" id="UP000054217"/>
    </source>
</evidence>
<dbReference type="EMBL" id="KN832023">
    <property type="protein sequence ID" value="KIN97834.1"/>
    <property type="molecule type" value="Genomic_DNA"/>
</dbReference>
<protein>
    <submittedName>
        <fullName evidence="1">Uncharacterized protein</fullName>
    </submittedName>
</protein>
<reference evidence="1 2" key="1">
    <citation type="submission" date="2014-04" db="EMBL/GenBank/DDBJ databases">
        <authorList>
            <consortium name="DOE Joint Genome Institute"/>
            <person name="Kuo A."/>
            <person name="Kohler A."/>
            <person name="Costa M.D."/>
            <person name="Nagy L.G."/>
            <person name="Floudas D."/>
            <person name="Copeland A."/>
            <person name="Barry K.W."/>
            <person name="Cichocki N."/>
            <person name="Veneault-Fourrey C."/>
            <person name="LaButti K."/>
            <person name="Lindquist E.A."/>
            <person name="Lipzen A."/>
            <person name="Lundell T."/>
            <person name="Morin E."/>
            <person name="Murat C."/>
            <person name="Sun H."/>
            <person name="Tunlid A."/>
            <person name="Henrissat B."/>
            <person name="Grigoriev I.V."/>
            <person name="Hibbett D.S."/>
            <person name="Martin F."/>
            <person name="Nordberg H.P."/>
            <person name="Cantor M.N."/>
            <person name="Hua S.X."/>
        </authorList>
    </citation>
    <scope>NUCLEOTIDE SEQUENCE [LARGE SCALE GENOMIC DNA]</scope>
    <source>
        <strain evidence="1 2">Marx 270</strain>
    </source>
</reference>
<dbReference type="Proteomes" id="UP000054217">
    <property type="component" value="Unassembled WGS sequence"/>
</dbReference>
<reference evidence="2" key="2">
    <citation type="submission" date="2015-01" db="EMBL/GenBank/DDBJ databases">
        <title>Evolutionary Origins and Diversification of the Mycorrhizal Mutualists.</title>
        <authorList>
            <consortium name="DOE Joint Genome Institute"/>
            <consortium name="Mycorrhizal Genomics Consortium"/>
            <person name="Kohler A."/>
            <person name="Kuo A."/>
            <person name="Nagy L.G."/>
            <person name="Floudas D."/>
            <person name="Copeland A."/>
            <person name="Barry K.W."/>
            <person name="Cichocki N."/>
            <person name="Veneault-Fourrey C."/>
            <person name="LaButti K."/>
            <person name="Lindquist E.A."/>
            <person name="Lipzen A."/>
            <person name="Lundell T."/>
            <person name="Morin E."/>
            <person name="Murat C."/>
            <person name="Riley R."/>
            <person name="Ohm R."/>
            <person name="Sun H."/>
            <person name="Tunlid A."/>
            <person name="Henrissat B."/>
            <person name="Grigoriev I.V."/>
            <person name="Hibbett D.S."/>
            <person name="Martin F."/>
        </authorList>
    </citation>
    <scope>NUCLEOTIDE SEQUENCE [LARGE SCALE GENOMIC DNA]</scope>
    <source>
        <strain evidence="2">Marx 270</strain>
    </source>
</reference>
<accession>A0A0C3N9T7</accession>
<evidence type="ECO:0000313" key="1">
    <source>
        <dbReference type="EMBL" id="KIN97834.1"/>
    </source>
</evidence>
<dbReference type="InParanoid" id="A0A0C3N9T7"/>
<dbReference type="HOGENOM" id="CLU_043974_2_1_1"/>
<dbReference type="OrthoDB" id="2702811at2759"/>
<keyword evidence="2" id="KW-1185">Reference proteome</keyword>
<sequence length="133" mass="14866">MSANCAPWPSQLVHVPTPDPMEAERAFLREQLVAASAGLVAEAKCMPDNQEDMWEEKMTWLRCWEEKMVGAEDAPALVEADDLYEQWTTEEAEAHVKAEQDIQMGKETVVELSDDGAVKMSHMEVPQPACKCS</sequence>